<dbReference type="SMART" id="SM00408">
    <property type="entry name" value="IGc2"/>
    <property type="match status" value="2"/>
</dbReference>
<dbReference type="EnsemblMetazoa" id="tetur07g03340.1">
    <property type="protein sequence ID" value="tetur07g03340.1"/>
    <property type="gene ID" value="tetur07g03340"/>
</dbReference>
<dbReference type="InterPro" id="IPR003598">
    <property type="entry name" value="Ig_sub2"/>
</dbReference>
<feature type="domain" description="Ig-like" evidence="2">
    <location>
        <begin position="137"/>
        <end position="242"/>
    </location>
</feature>
<dbReference type="PROSITE" id="PS50835">
    <property type="entry name" value="IG_LIKE"/>
    <property type="match status" value="2"/>
</dbReference>
<dbReference type="PANTHER" id="PTHR23279:SF46">
    <property type="entry name" value="DEFECTIVE PROBOSCIS EXTENSION RESPONSE 10, ISOFORM A-RELATED"/>
    <property type="match status" value="1"/>
</dbReference>
<evidence type="ECO:0000259" key="2">
    <source>
        <dbReference type="PROSITE" id="PS50835"/>
    </source>
</evidence>
<dbReference type="EMBL" id="CAEY01001886">
    <property type="status" value="NOT_ANNOTATED_CDS"/>
    <property type="molecule type" value="Genomic_DNA"/>
</dbReference>
<dbReference type="SMART" id="SM00406">
    <property type="entry name" value="IGv"/>
    <property type="match status" value="2"/>
</dbReference>
<evidence type="ECO:0000256" key="1">
    <source>
        <dbReference type="SAM" id="MobiDB-lite"/>
    </source>
</evidence>
<dbReference type="InterPro" id="IPR037448">
    <property type="entry name" value="Zig-8"/>
</dbReference>
<dbReference type="GO" id="GO:0032589">
    <property type="term" value="C:neuron projection membrane"/>
    <property type="evidence" value="ECO:0007669"/>
    <property type="project" value="TreeGrafter"/>
</dbReference>
<dbReference type="Pfam" id="PF13927">
    <property type="entry name" value="Ig_3"/>
    <property type="match status" value="1"/>
</dbReference>
<reference evidence="4" key="1">
    <citation type="submission" date="2011-08" db="EMBL/GenBank/DDBJ databases">
        <authorList>
            <person name="Rombauts S."/>
        </authorList>
    </citation>
    <scope>NUCLEOTIDE SEQUENCE</scope>
    <source>
        <strain evidence="4">London</strain>
    </source>
</reference>
<dbReference type="InterPro" id="IPR003599">
    <property type="entry name" value="Ig_sub"/>
</dbReference>
<accession>T1K915</accession>
<reference evidence="3" key="2">
    <citation type="submission" date="2015-06" db="UniProtKB">
        <authorList>
            <consortium name="EnsemblMetazoa"/>
        </authorList>
    </citation>
    <scope>IDENTIFICATION</scope>
</reference>
<name>T1K915_TETUR</name>
<dbReference type="InterPro" id="IPR007110">
    <property type="entry name" value="Ig-like_dom"/>
</dbReference>
<dbReference type="Gene3D" id="2.60.40.10">
    <property type="entry name" value="Immunoglobulins"/>
    <property type="match status" value="2"/>
</dbReference>
<dbReference type="AlphaFoldDB" id="T1K915"/>
<dbReference type="SMART" id="SM00409">
    <property type="entry name" value="IG"/>
    <property type="match status" value="2"/>
</dbReference>
<dbReference type="GO" id="GO:0050808">
    <property type="term" value="P:synapse organization"/>
    <property type="evidence" value="ECO:0007669"/>
    <property type="project" value="TreeGrafter"/>
</dbReference>
<dbReference type="Proteomes" id="UP000015104">
    <property type="component" value="Unassembled WGS sequence"/>
</dbReference>
<dbReference type="FunFam" id="2.60.40.10:FF:000129">
    <property type="entry name" value="CLUMA_CG018772, isoform A"/>
    <property type="match status" value="1"/>
</dbReference>
<feature type="compositionally biased region" description="Gly residues" evidence="1">
    <location>
        <begin position="1"/>
        <end position="10"/>
    </location>
</feature>
<feature type="compositionally biased region" description="Low complexity" evidence="1">
    <location>
        <begin position="50"/>
        <end position="67"/>
    </location>
</feature>
<feature type="compositionally biased region" description="Polar residues" evidence="1">
    <location>
        <begin position="15"/>
        <end position="25"/>
    </location>
</feature>
<dbReference type="InterPro" id="IPR036179">
    <property type="entry name" value="Ig-like_dom_sf"/>
</dbReference>
<sequence>MCSGSPGSGGTSDSKYNTNGFNGTNQHRHHSHGNNETRPSSGSGVSASEPCTNSETSSNPSTGSPNSAHYPGNNRIHRPLISESGSTSDINLTSFTWNFDLPLTTATTTTTSQLSENLKLQPQQARHHITNNLLTRPSSSYHQESLTSLNQLRMFEEKAIPKNITAQVGLPVYLHCIVEPIGDKMVSWIRLRDFHLLTVGLFTYSSDSRFVIRHGTLQPNDWALQIKHVTPKDEGLYECQVNTDPPRSQYFYLKVLVPYTRISGSGNDIIVSAGSGSTINLTCIISQSPNPPSYVFWYHNDRMINYDLKNEGLGQVSLTKDPVQSDTLISRLTLRNARYNSSGNYTCAPFNIEPSSIYLHVLQGAKQLSHNWPQNDEGSSTEYTSSNHGESNYKFLDSCIK</sequence>
<organism evidence="3 4">
    <name type="scientific">Tetranychus urticae</name>
    <name type="common">Two-spotted spider mite</name>
    <dbReference type="NCBI Taxonomy" id="32264"/>
    <lineage>
        <taxon>Eukaryota</taxon>
        <taxon>Metazoa</taxon>
        <taxon>Ecdysozoa</taxon>
        <taxon>Arthropoda</taxon>
        <taxon>Chelicerata</taxon>
        <taxon>Arachnida</taxon>
        <taxon>Acari</taxon>
        <taxon>Acariformes</taxon>
        <taxon>Trombidiformes</taxon>
        <taxon>Prostigmata</taxon>
        <taxon>Eleutherengona</taxon>
        <taxon>Raphignathae</taxon>
        <taxon>Tetranychoidea</taxon>
        <taxon>Tetranychidae</taxon>
        <taxon>Tetranychus</taxon>
    </lineage>
</organism>
<dbReference type="HOGENOM" id="CLU_687581_0_0_1"/>
<dbReference type="STRING" id="32264.T1K915"/>
<evidence type="ECO:0000313" key="3">
    <source>
        <dbReference type="EnsemblMetazoa" id="tetur07g03340.1"/>
    </source>
</evidence>
<feature type="region of interest" description="Disordered" evidence="1">
    <location>
        <begin position="1"/>
        <end position="82"/>
    </location>
</feature>
<dbReference type="CDD" id="cd00096">
    <property type="entry name" value="Ig"/>
    <property type="match status" value="1"/>
</dbReference>
<dbReference type="PANTHER" id="PTHR23279">
    <property type="entry name" value="DEFECTIVE PROBOSCIS EXTENSION RESPONSE DPR -RELATED"/>
    <property type="match status" value="1"/>
</dbReference>
<dbReference type="eggNOG" id="KOG3510">
    <property type="taxonomic scope" value="Eukaryota"/>
</dbReference>
<dbReference type="SUPFAM" id="SSF48726">
    <property type="entry name" value="Immunoglobulin"/>
    <property type="match status" value="2"/>
</dbReference>
<feature type="compositionally biased region" description="Polar residues" evidence="1">
    <location>
        <begin position="34"/>
        <end position="46"/>
    </location>
</feature>
<dbReference type="InterPro" id="IPR013106">
    <property type="entry name" value="Ig_V-set"/>
</dbReference>
<evidence type="ECO:0000313" key="4">
    <source>
        <dbReference type="Proteomes" id="UP000015104"/>
    </source>
</evidence>
<proteinExistence type="predicted"/>
<dbReference type="InterPro" id="IPR013783">
    <property type="entry name" value="Ig-like_fold"/>
</dbReference>
<feature type="domain" description="Ig-like" evidence="2">
    <location>
        <begin position="258"/>
        <end position="347"/>
    </location>
</feature>
<protein>
    <recommendedName>
        <fullName evidence="2">Ig-like domain-containing protein</fullName>
    </recommendedName>
</protein>
<keyword evidence="4" id="KW-1185">Reference proteome</keyword>
<dbReference type="Pfam" id="PF07686">
    <property type="entry name" value="V-set"/>
    <property type="match status" value="1"/>
</dbReference>